<dbReference type="GeneID" id="92082295"/>
<keyword evidence="2" id="KW-0328">Glycosyltransferase</keyword>
<dbReference type="RefSeq" id="XP_066695929.1">
    <property type="nucleotide sequence ID" value="XM_066849233.1"/>
</dbReference>
<dbReference type="PANTHER" id="PTHR47844:SF1">
    <property type="entry name" value="EXOSTOSIN-LIKE 2"/>
    <property type="match status" value="1"/>
</dbReference>
<keyword evidence="3 9" id="KW-0808">Transferase</keyword>
<comment type="subcellular location">
    <subcellularLocation>
        <location evidence="1">Membrane</location>
    </subcellularLocation>
</comment>
<dbReference type="Proteomes" id="UP001391051">
    <property type="component" value="Unassembled WGS sequence"/>
</dbReference>
<evidence type="ECO:0000256" key="6">
    <source>
        <dbReference type="ARBA" id="ARBA00023136"/>
    </source>
</evidence>
<gene>
    <name evidence="9" type="ORF">PG986_013011</name>
</gene>
<evidence type="ECO:0000256" key="2">
    <source>
        <dbReference type="ARBA" id="ARBA00022676"/>
    </source>
</evidence>
<organism evidence="9 10">
    <name type="scientific">Apiospora aurea</name>
    <dbReference type="NCBI Taxonomy" id="335848"/>
    <lineage>
        <taxon>Eukaryota</taxon>
        <taxon>Fungi</taxon>
        <taxon>Dikarya</taxon>
        <taxon>Ascomycota</taxon>
        <taxon>Pezizomycotina</taxon>
        <taxon>Sordariomycetes</taxon>
        <taxon>Xylariomycetidae</taxon>
        <taxon>Amphisphaeriales</taxon>
        <taxon>Apiosporaceae</taxon>
        <taxon>Apiospora</taxon>
    </lineage>
</organism>
<evidence type="ECO:0000256" key="3">
    <source>
        <dbReference type="ARBA" id="ARBA00022679"/>
    </source>
</evidence>
<evidence type="ECO:0000256" key="7">
    <source>
        <dbReference type="ARBA" id="ARBA00023180"/>
    </source>
</evidence>
<evidence type="ECO:0000256" key="1">
    <source>
        <dbReference type="ARBA" id="ARBA00004370"/>
    </source>
</evidence>
<dbReference type="SUPFAM" id="SSF53448">
    <property type="entry name" value="Nucleotide-diphospho-sugar transferases"/>
    <property type="match status" value="1"/>
</dbReference>
<feature type="compositionally biased region" description="Basic and acidic residues" evidence="8">
    <location>
        <begin position="274"/>
        <end position="293"/>
    </location>
</feature>
<keyword evidence="4" id="KW-0812">Transmembrane</keyword>
<keyword evidence="5" id="KW-1133">Transmembrane helix</keyword>
<evidence type="ECO:0000313" key="10">
    <source>
        <dbReference type="Proteomes" id="UP001391051"/>
    </source>
</evidence>
<accession>A0ABR1Q1N6</accession>
<dbReference type="InterPro" id="IPR052427">
    <property type="entry name" value="Glycosyltrans_GT2/GT47"/>
</dbReference>
<keyword evidence="7" id="KW-0325">Glycoprotein</keyword>
<feature type="region of interest" description="Disordered" evidence="8">
    <location>
        <begin position="274"/>
        <end position="299"/>
    </location>
</feature>
<keyword evidence="10" id="KW-1185">Reference proteome</keyword>
<dbReference type="PANTHER" id="PTHR47844">
    <property type="entry name" value="SYNTHASE CPS1, PUTATIVE (AFU_ORTHOLOGUE AFUA_7G02500)-RELATED"/>
    <property type="match status" value="1"/>
</dbReference>
<dbReference type="InterPro" id="IPR029044">
    <property type="entry name" value="Nucleotide-diphossugar_trans"/>
</dbReference>
<proteinExistence type="predicted"/>
<evidence type="ECO:0000256" key="5">
    <source>
        <dbReference type="ARBA" id="ARBA00022989"/>
    </source>
</evidence>
<protein>
    <submittedName>
        <fullName evidence="9">Glycosyl transferase family 2</fullName>
    </submittedName>
</protein>
<dbReference type="GO" id="GO:0016740">
    <property type="term" value="F:transferase activity"/>
    <property type="evidence" value="ECO:0007669"/>
    <property type="project" value="UniProtKB-KW"/>
</dbReference>
<evidence type="ECO:0000256" key="4">
    <source>
        <dbReference type="ARBA" id="ARBA00022692"/>
    </source>
</evidence>
<dbReference type="Gene3D" id="3.90.550.10">
    <property type="entry name" value="Spore Coat Polysaccharide Biosynthesis Protein SpsA, Chain A"/>
    <property type="match status" value="1"/>
</dbReference>
<dbReference type="Pfam" id="PF13641">
    <property type="entry name" value="Glyco_tranf_2_3"/>
    <property type="match status" value="1"/>
</dbReference>
<keyword evidence="6" id="KW-0472">Membrane</keyword>
<dbReference type="EMBL" id="JAQQWE010000008">
    <property type="protein sequence ID" value="KAK7943898.1"/>
    <property type="molecule type" value="Genomic_DNA"/>
</dbReference>
<name>A0ABR1Q1N6_9PEZI</name>
<reference evidence="9 10" key="1">
    <citation type="submission" date="2023-01" db="EMBL/GenBank/DDBJ databases">
        <title>Analysis of 21 Apiospora genomes using comparative genomics revels a genus with tremendous synthesis potential of carbohydrate active enzymes and secondary metabolites.</title>
        <authorList>
            <person name="Sorensen T."/>
        </authorList>
    </citation>
    <scope>NUCLEOTIDE SEQUENCE [LARGE SCALE GENOMIC DNA]</scope>
    <source>
        <strain evidence="9 10">CBS 24483</strain>
    </source>
</reference>
<sequence length="316" mass="35373">MPLAVAVAILAGLYPEPEKYRPFPIPPAETRRYHPSDVSLVVPTVDADLPTFAACLRTWARCYPREIIVVTTAGEQEARVREMLVAVHTADRIDSRKTGGSMAVAAKVELLTVDRPNKRHQLVWGIRAARGAILALVDDDARWESEETLVSLLEPFEEGDVGVVGGRLTPTSPKRRDPSVVTPWEVAALRLRATRHARMRAAYAADGGVNFCVSGVTMLARAAMLRDDPLFRFEFVNEHWAGRRQNSGDDTFVTRWCLFHHLLDHEARRREMVGQMRKDAAASRGEVEGKTEGEIEEEVEARLEELSKVTELDTKR</sequence>
<evidence type="ECO:0000256" key="8">
    <source>
        <dbReference type="SAM" id="MobiDB-lite"/>
    </source>
</evidence>
<comment type="caution">
    <text evidence="9">The sequence shown here is derived from an EMBL/GenBank/DDBJ whole genome shotgun (WGS) entry which is preliminary data.</text>
</comment>
<evidence type="ECO:0000313" key="9">
    <source>
        <dbReference type="EMBL" id="KAK7943898.1"/>
    </source>
</evidence>